<feature type="transmembrane region" description="Helical" evidence="6">
    <location>
        <begin position="64"/>
        <end position="82"/>
    </location>
</feature>
<keyword evidence="2" id="KW-0813">Transport</keyword>
<keyword evidence="4 6" id="KW-1133">Transmembrane helix</keyword>
<feature type="transmembrane region" description="Helical" evidence="6">
    <location>
        <begin position="254"/>
        <end position="276"/>
    </location>
</feature>
<dbReference type="CDD" id="cd17489">
    <property type="entry name" value="MFS_YfcJ_like"/>
    <property type="match status" value="1"/>
</dbReference>
<keyword evidence="3 6" id="KW-0812">Transmembrane</keyword>
<feature type="domain" description="Major facilitator superfamily (MFS) profile" evidence="7">
    <location>
        <begin position="29"/>
        <end position="400"/>
    </location>
</feature>
<dbReference type="InterPro" id="IPR052714">
    <property type="entry name" value="MFS_Exporter"/>
</dbReference>
<name>A0A949NI12_9FIRM</name>
<feature type="transmembrane region" description="Helical" evidence="6">
    <location>
        <begin position="25"/>
        <end position="44"/>
    </location>
</feature>
<dbReference type="RefSeq" id="WP_238723093.1">
    <property type="nucleotide sequence ID" value="NZ_JAHQCW010000052.1"/>
</dbReference>
<keyword evidence="5 6" id="KW-0472">Membrane</keyword>
<dbReference type="PROSITE" id="PS50850">
    <property type="entry name" value="MFS"/>
    <property type="match status" value="1"/>
</dbReference>
<dbReference type="Pfam" id="PF07690">
    <property type="entry name" value="MFS_1"/>
    <property type="match status" value="1"/>
</dbReference>
<dbReference type="Proteomes" id="UP000712157">
    <property type="component" value="Unassembled WGS sequence"/>
</dbReference>
<feature type="transmembrane region" description="Helical" evidence="6">
    <location>
        <begin position="154"/>
        <end position="179"/>
    </location>
</feature>
<dbReference type="SUPFAM" id="SSF103473">
    <property type="entry name" value="MFS general substrate transporter"/>
    <property type="match status" value="1"/>
</dbReference>
<keyword evidence="9" id="KW-1185">Reference proteome</keyword>
<evidence type="ECO:0000256" key="4">
    <source>
        <dbReference type="ARBA" id="ARBA00022989"/>
    </source>
</evidence>
<dbReference type="InterPro" id="IPR020846">
    <property type="entry name" value="MFS_dom"/>
</dbReference>
<dbReference type="PANTHER" id="PTHR23531">
    <property type="entry name" value="QUINOLENE RESISTANCE PROTEIN NORA"/>
    <property type="match status" value="1"/>
</dbReference>
<comment type="subcellular location">
    <subcellularLocation>
        <location evidence="1">Cell membrane</location>
        <topology evidence="1">Multi-pass membrane protein</topology>
    </subcellularLocation>
</comment>
<dbReference type="InterPro" id="IPR036259">
    <property type="entry name" value="MFS_trans_sf"/>
</dbReference>
<dbReference type="EMBL" id="JAHQCW010000052">
    <property type="protein sequence ID" value="MBU9739188.1"/>
    <property type="molecule type" value="Genomic_DNA"/>
</dbReference>
<proteinExistence type="predicted"/>
<dbReference type="GO" id="GO:0005886">
    <property type="term" value="C:plasma membrane"/>
    <property type="evidence" value="ECO:0007669"/>
    <property type="project" value="UniProtKB-SubCell"/>
</dbReference>
<protein>
    <submittedName>
        <fullName evidence="8">MFS transporter</fullName>
    </submittedName>
</protein>
<dbReference type="AlphaFoldDB" id="A0A949NI12"/>
<feature type="transmembrane region" description="Helical" evidence="6">
    <location>
        <begin position="94"/>
        <end position="112"/>
    </location>
</feature>
<dbReference type="Gene3D" id="1.20.1250.20">
    <property type="entry name" value="MFS general substrate transporter like domains"/>
    <property type="match status" value="2"/>
</dbReference>
<evidence type="ECO:0000313" key="8">
    <source>
        <dbReference type="EMBL" id="MBU9739188.1"/>
    </source>
</evidence>
<evidence type="ECO:0000256" key="6">
    <source>
        <dbReference type="SAM" id="Phobius"/>
    </source>
</evidence>
<sequence length="410" mass="43958">MKTNRLLDSETHTDLYQEKIKTDKIWNPLFTTVFVANIIMNLGLQMTNAIISKYADHLGSTATITGLVTSIFAVTALIFKLVSGPAIDTYNKKYILMFSMCILMIAQIGYCFSGTIPLLILFRLIQGAGLAFSVTCALALAADALPPEKFGTGIGYFSLGQVVAQALGPTIGLLLLELVGYNTTFIIGAAVMFSGILAATRIRATHTTTKKLVINLKSVIAKEAVLPALIMFLLTVAYYTINSFLVIYANGRGVGAGIGTFFTVYAVTMLFTRPLIGKLSDRYGTVKVLIPALLCFALSFLIISYSASLPSFLIAAVVSACGYGASQPAIQSLSMKCVAKERRGSASSTNYIGNDLGTLIGPVAAGAVAELTGYAAMWRIMIAPMLLAMVLLLIYHGKIQNIEKNFQSLQ</sequence>
<gene>
    <name evidence="8" type="ORF">KTH89_21855</name>
</gene>
<dbReference type="PANTHER" id="PTHR23531:SF1">
    <property type="entry name" value="QUINOLENE RESISTANCE PROTEIN NORA"/>
    <property type="match status" value="1"/>
</dbReference>
<feature type="transmembrane region" description="Helical" evidence="6">
    <location>
        <begin position="118"/>
        <end position="142"/>
    </location>
</feature>
<evidence type="ECO:0000256" key="1">
    <source>
        <dbReference type="ARBA" id="ARBA00004651"/>
    </source>
</evidence>
<comment type="caution">
    <text evidence="8">The sequence shown here is derived from an EMBL/GenBank/DDBJ whole genome shotgun (WGS) entry which is preliminary data.</text>
</comment>
<organism evidence="8 9">
    <name type="scientific">Diplocloster agilis</name>
    <dbReference type="NCBI Taxonomy" id="2850323"/>
    <lineage>
        <taxon>Bacteria</taxon>
        <taxon>Bacillati</taxon>
        <taxon>Bacillota</taxon>
        <taxon>Clostridia</taxon>
        <taxon>Lachnospirales</taxon>
        <taxon>Lachnospiraceae</taxon>
        <taxon>Diplocloster</taxon>
    </lineage>
</organism>
<feature type="transmembrane region" description="Helical" evidence="6">
    <location>
        <begin position="375"/>
        <end position="395"/>
    </location>
</feature>
<evidence type="ECO:0000259" key="7">
    <source>
        <dbReference type="PROSITE" id="PS50850"/>
    </source>
</evidence>
<evidence type="ECO:0000256" key="3">
    <source>
        <dbReference type="ARBA" id="ARBA00022692"/>
    </source>
</evidence>
<accession>A0A949NI12</accession>
<feature type="transmembrane region" description="Helical" evidence="6">
    <location>
        <begin position="185"/>
        <end position="204"/>
    </location>
</feature>
<dbReference type="InterPro" id="IPR011701">
    <property type="entry name" value="MFS"/>
</dbReference>
<reference evidence="8" key="1">
    <citation type="submission" date="2021-06" db="EMBL/GenBank/DDBJ databases">
        <title>Description of novel taxa of the family Lachnospiraceae.</title>
        <authorList>
            <person name="Chaplin A.V."/>
            <person name="Sokolova S.R."/>
            <person name="Pikina A.P."/>
            <person name="Korzhanova M."/>
            <person name="Belova V."/>
            <person name="Korostin D."/>
            <person name="Efimov B.A."/>
        </authorList>
    </citation>
    <scope>NUCLEOTIDE SEQUENCE</scope>
    <source>
        <strain evidence="8">ASD5720</strain>
    </source>
</reference>
<evidence type="ECO:0000256" key="5">
    <source>
        <dbReference type="ARBA" id="ARBA00023136"/>
    </source>
</evidence>
<evidence type="ECO:0000256" key="2">
    <source>
        <dbReference type="ARBA" id="ARBA00022448"/>
    </source>
</evidence>
<feature type="transmembrane region" description="Helical" evidence="6">
    <location>
        <begin position="288"/>
        <end position="306"/>
    </location>
</feature>
<evidence type="ECO:0000313" key="9">
    <source>
        <dbReference type="Proteomes" id="UP000712157"/>
    </source>
</evidence>
<feature type="transmembrane region" description="Helical" evidence="6">
    <location>
        <begin position="225"/>
        <end position="248"/>
    </location>
</feature>
<dbReference type="GO" id="GO:0022857">
    <property type="term" value="F:transmembrane transporter activity"/>
    <property type="evidence" value="ECO:0007669"/>
    <property type="project" value="InterPro"/>
</dbReference>